<organism evidence="2 3">
    <name type="scientific">Aquirufa regiilacus</name>
    <dbReference type="NCBI Taxonomy" id="3024868"/>
    <lineage>
        <taxon>Bacteria</taxon>
        <taxon>Pseudomonadati</taxon>
        <taxon>Bacteroidota</taxon>
        <taxon>Cytophagia</taxon>
        <taxon>Cytophagales</taxon>
        <taxon>Flectobacillaceae</taxon>
        <taxon>Aquirufa</taxon>
    </lineage>
</organism>
<protein>
    <submittedName>
        <fullName evidence="2">Acyl transferase</fullName>
    </submittedName>
</protein>
<keyword evidence="3" id="KW-1185">Reference proteome</keyword>
<dbReference type="GO" id="GO:0016740">
    <property type="term" value="F:transferase activity"/>
    <property type="evidence" value="ECO:0007669"/>
    <property type="project" value="UniProtKB-KW"/>
</dbReference>
<gene>
    <name evidence="2" type="ORF">PQG45_10245</name>
</gene>
<evidence type="ECO:0000259" key="1">
    <source>
        <dbReference type="Pfam" id="PF04443"/>
    </source>
</evidence>
<evidence type="ECO:0000313" key="2">
    <source>
        <dbReference type="EMBL" id="MDU0809417.1"/>
    </source>
</evidence>
<proteinExistence type="predicted"/>
<keyword evidence="2" id="KW-0808">Transferase</keyword>
<evidence type="ECO:0000313" key="3">
    <source>
        <dbReference type="Proteomes" id="UP001249959"/>
    </source>
</evidence>
<sequence length="367" mass="41930">MYDYSKKAMQDDLNMWDSWRLDLKNKVLAMQDADFEAIALEMFRFTSTYNPLYRQYIDLMQIDIQAVKEISDIPFLPIELFKNHRVLSGNAPVLFDFESSGTTGQIPSKHPVCDPAFYQMQSKRIFEEQYGALTDYHIYALLPSYLERSTSSLVFMMDYFIKESNSPISGFFLNQYEDLVGQIKKALQSDRKIWVMGVTFGLLDWVDSGQDFSFWKEAVDAGRLIVMETGGMKGRREEWIRERVHEFLKTSMGIDQIASEYGMTELFSQAYATSDGIFTPGVSMRVQLREVTDPLAKVTQAGRVGGIQIIDLANIDSCPFIETRDLGSLEEDGIRFKVLGRFDNSEIRGCNLMVDQGWGTSQAEPSV</sequence>
<comment type="caution">
    <text evidence="2">The sequence shown here is derived from an EMBL/GenBank/DDBJ whole genome shotgun (WGS) entry which is preliminary data.</text>
</comment>
<dbReference type="EMBL" id="JAVNWW010000005">
    <property type="protein sequence ID" value="MDU0809417.1"/>
    <property type="molecule type" value="Genomic_DNA"/>
</dbReference>
<dbReference type="Pfam" id="PF04443">
    <property type="entry name" value="LuxE"/>
    <property type="match status" value="1"/>
</dbReference>
<accession>A0ABU3TU88</accession>
<reference evidence="2 3" key="1">
    <citation type="submission" date="2023-09" db="EMBL/GenBank/DDBJ databases">
        <title>Aquirufa genomes.</title>
        <authorList>
            <person name="Pitt A."/>
        </authorList>
    </citation>
    <scope>NUCLEOTIDE SEQUENCE [LARGE SCALE GENOMIC DNA]</scope>
    <source>
        <strain evidence="2 3">LEOWEIH-7C</strain>
    </source>
</reference>
<name>A0ABU3TU88_9BACT</name>
<dbReference type="RefSeq" id="WP_316070819.1">
    <property type="nucleotide sequence ID" value="NZ_JAVNWW010000005.1"/>
</dbReference>
<dbReference type="InterPro" id="IPR007534">
    <property type="entry name" value="LuxE"/>
</dbReference>
<feature type="domain" description="Acyl-protein synthetase LuxE" evidence="1">
    <location>
        <begin position="153"/>
        <end position="356"/>
    </location>
</feature>
<dbReference type="Proteomes" id="UP001249959">
    <property type="component" value="Unassembled WGS sequence"/>
</dbReference>